<keyword evidence="5" id="KW-0057">Aromatic amino acid biosynthesis</keyword>
<evidence type="ECO:0000256" key="4">
    <source>
        <dbReference type="ARBA" id="ARBA00020654"/>
    </source>
</evidence>
<dbReference type="AlphaFoldDB" id="A0A345U6D0"/>
<sequence length="188" mass="20873">MILVIDNYDSFTQNLVQSLGQLGLSVCAVRNDEISLSYIDKYSPTHIVLSPGPGSPENSGISLQVISSYAKTIPILGVCLGHQAIGYVYGAEITKLDRPMHGKLSQVLHNSQDLFNGLPNPFCAARYHSLVINAQSLPNNLEITAWTNDGTIMACRHKKYRLLRGIQFHPESLWTTEGQEIIKNFIIY</sequence>
<evidence type="ECO:0000256" key="3">
    <source>
        <dbReference type="ARBA" id="ARBA00012266"/>
    </source>
</evidence>
<dbReference type="PANTHER" id="PTHR43418:SF4">
    <property type="entry name" value="MULTIFUNCTIONAL TRYPTOPHAN BIOSYNTHESIS PROTEIN"/>
    <property type="match status" value="1"/>
</dbReference>
<accession>A0A345U6D0</accession>
<evidence type="ECO:0000256" key="2">
    <source>
        <dbReference type="ARBA" id="ARBA00011743"/>
    </source>
</evidence>
<geneLocation type="chloroplast" evidence="9"/>
<organism evidence="9">
    <name type="scientific">Gracilaria caudata</name>
    <dbReference type="NCBI Taxonomy" id="2572395"/>
    <lineage>
        <taxon>Eukaryota</taxon>
        <taxon>Rhodophyta</taxon>
        <taxon>Florideophyceae</taxon>
        <taxon>Rhodymeniophycidae</taxon>
        <taxon>Gracilariales</taxon>
        <taxon>Gracilariaceae</taxon>
        <taxon>Gracilaria</taxon>
    </lineage>
</organism>
<dbReference type="InterPro" id="IPR006221">
    <property type="entry name" value="TrpG/PapA_dom"/>
</dbReference>
<dbReference type="PRINTS" id="PR00099">
    <property type="entry name" value="CPSGATASE"/>
</dbReference>
<evidence type="ECO:0000256" key="6">
    <source>
        <dbReference type="ARBA" id="ARBA00022962"/>
    </source>
</evidence>
<proteinExistence type="predicted"/>
<dbReference type="PROSITE" id="PS51273">
    <property type="entry name" value="GATASE_TYPE_1"/>
    <property type="match status" value="1"/>
</dbReference>
<dbReference type="Pfam" id="PF00117">
    <property type="entry name" value="GATase"/>
    <property type="match status" value="1"/>
</dbReference>
<protein>
    <recommendedName>
        <fullName evidence="4">Anthranilate synthase component 2</fullName>
        <ecNumber evidence="3">4.1.3.27</ecNumber>
    </recommendedName>
    <alternativeName>
        <fullName evidence="7">Anthranilate synthase, glutamine amidotransferase component</fullName>
    </alternativeName>
</protein>
<comment type="subunit">
    <text evidence="2">Tetramer of two components I and two components II.</text>
</comment>
<dbReference type="GO" id="GO:0004049">
    <property type="term" value="F:anthranilate synthase activity"/>
    <property type="evidence" value="ECO:0007669"/>
    <property type="project" value="UniProtKB-EC"/>
</dbReference>
<keyword evidence="9" id="KW-0934">Plastid</keyword>
<reference evidence="9" key="1">
    <citation type="journal article" date="2018" name="J. Phycol.">
        <title>Organellar genomics: a useful tool to study evolutionary relationships and molecular evolution in Gracilariaceae (Rhodophyta).</title>
        <authorList>
            <person name="Iha C."/>
            <person name="Grassa C.J."/>
            <person name="de M Lyra G."/>
            <person name="Davis C.C."/>
            <person name="Verbruggen H."/>
            <person name="Oliveira M.C."/>
        </authorList>
    </citation>
    <scope>NUCLEOTIDE SEQUENCE</scope>
</reference>
<dbReference type="CDD" id="cd01743">
    <property type="entry name" value="GATase1_Anthranilate_Synthase"/>
    <property type="match status" value="1"/>
</dbReference>
<keyword evidence="6" id="KW-0315">Glutamine amidotransferase</keyword>
<evidence type="ECO:0000256" key="7">
    <source>
        <dbReference type="ARBA" id="ARBA00082672"/>
    </source>
</evidence>
<dbReference type="PANTHER" id="PTHR43418">
    <property type="entry name" value="MULTIFUNCTIONAL TRYPTOPHAN BIOSYNTHESIS PROTEIN-RELATED"/>
    <property type="match status" value="1"/>
</dbReference>
<keyword evidence="9" id="KW-0150">Chloroplast</keyword>
<dbReference type="GeneID" id="37622689"/>
<dbReference type="SUPFAM" id="SSF52317">
    <property type="entry name" value="Class I glutamine amidotransferase-like"/>
    <property type="match status" value="1"/>
</dbReference>
<dbReference type="GO" id="GO:0005829">
    <property type="term" value="C:cytosol"/>
    <property type="evidence" value="ECO:0007669"/>
    <property type="project" value="TreeGrafter"/>
</dbReference>
<dbReference type="EMBL" id="MH396009">
    <property type="protein sequence ID" value="AXI96016.1"/>
    <property type="molecule type" value="Genomic_DNA"/>
</dbReference>
<dbReference type="Gene3D" id="3.40.50.880">
    <property type="match status" value="1"/>
</dbReference>
<keyword evidence="5" id="KW-0822">Tryptophan biosynthesis</keyword>
<dbReference type="FunFam" id="3.40.50.880:FF:000003">
    <property type="entry name" value="Anthranilate synthase component II"/>
    <property type="match status" value="1"/>
</dbReference>
<evidence type="ECO:0000259" key="8">
    <source>
        <dbReference type="Pfam" id="PF00117"/>
    </source>
</evidence>
<name>A0A345U6D0_9FLOR</name>
<feature type="domain" description="Glutamine amidotransferase" evidence="8">
    <location>
        <begin position="3"/>
        <end position="187"/>
    </location>
</feature>
<comment type="pathway">
    <text evidence="1">Amino-acid biosynthesis; L-tryptophan biosynthesis; L-tryptophan from chorismate: step 1/5.</text>
</comment>
<dbReference type="GO" id="GO:0000162">
    <property type="term" value="P:L-tryptophan biosynthetic process"/>
    <property type="evidence" value="ECO:0007669"/>
    <property type="project" value="UniProtKB-KW"/>
</dbReference>
<dbReference type="EC" id="4.1.3.27" evidence="3"/>
<dbReference type="PRINTS" id="PR00096">
    <property type="entry name" value="GATASE"/>
</dbReference>
<dbReference type="PRINTS" id="PR00097">
    <property type="entry name" value="ANTSNTHASEII"/>
</dbReference>
<keyword evidence="5" id="KW-0028">Amino-acid biosynthesis</keyword>
<gene>
    <name evidence="9" type="primary">trpG</name>
</gene>
<dbReference type="InterPro" id="IPR017926">
    <property type="entry name" value="GATASE"/>
</dbReference>
<dbReference type="InterPro" id="IPR029062">
    <property type="entry name" value="Class_I_gatase-like"/>
</dbReference>
<dbReference type="InterPro" id="IPR050472">
    <property type="entry name" value="Anth_synth/Amidotransfase"/>
</dbReference>
<dbReference type="NCBIfam" id="TIGR00566">
    <property type="entry name" value="trpG_papA"/>
    <property type="match status" value="1"/>
</dbReference>
<evidence type="ECO:0000256" key="5">
    <source>
        <dbReference type="ARBA" id="ARBA00022822"/>
    </source>
</evidence>
<evidence type="ECO:0000313" key="9">
    <source>
        <dbReference type="EMBL" id="AXI96016.1"/>
    </source>
</evidence>
<dbReference type="RefSeq" id="YP_009510343.1">
    <property type="nucleotide sequence ID" value="NC_039139.1"/>
</dbReference>
<evidence type="ECO:0000256" key="1">
    <source>
        <dbReference type="ARBA" id="ARBA00004873"/>
    </source>
</evidence>